<evidence type="ECO:0000313" key="1">
    <source>
        <dbReference type="EMBL" id="MBC8540115.1"/>
    </source>
</evidence>
<dbReference type="EMBL" id="JACRSU010000001">
    <property type="protein sequence ID" value="MBC8540115.1"/>
    <property type="molecule type" value="Genomic_DNA"/>
</dbReference>
<dbReference type="Proteomes" id="UP000611762">
    <property type="component" value="Unassembled WGS sequence"/>
</dbReference>
<dbReference type="AlphaFoldDB" id="A0A926DJK7"/>
<gene>
    <name evidence="1" type="ORF">H8698_03885</name>
</gene>
<sequence length="355" mass="39558">MGKKTKFIAGGAAAAALMFLLCHVCSQILFPALSPKVYTVSCFANTYDQMQSDVDFLLHSVGLKGKFRSFHMEQEGVDFNLNTDFDKVHIQTDAKVNDAIQEQLKNAEAVRRFYDKLTVRKQDSKTIVLGSESVRCTVYHTTLSHKLLSEFFDEFHLSSTYEFTKDEVLETAKRLEQELGLKLDYDTVNFVLDKMLIDPEDITKHLKDNVEIFIYINKNIIRRIDLKAAFRSIALSDVNMSVTFGNGSGKQVLNDAKVYYTSTLADRKIILKGNVGLKKQTAEAGLNLVYDQLNILSASVHFKDSGGRFQIAGESKTVSGGNTFAIAGSKEPAEHGLTFQYTLGELAGTGEVLMK</sequence>
<proteinExistence type="predicted"/>
<keyword evidence="2" id="KW-1185">Reference proteome</keyword>
<protein>
    <submittedName>
        <fullName evidence="1">Uncharacterized protein</fullName>
    </submittedName>
</protein>
<name>A0A926DJK7_9FIRM</name>
<dbReference type="RefSeq" id="WP_249311244.1">
    <property type="nucleotide sequence ID" value="NZ_JACRSU010000001.1"/>
</dbReference>
<organism evidence="1 2">
    <name type="scientific">Congzhengia minquanensis</name>
    <dbReference type="NCBI Taxonomy" id="2763657"/>
    <lineage>
        <taxon>Bacteria</taxon>
        <taxon>Bacillati</taxon>
        <taxon>Bacillota</taxon>
        <taxon>Clostridia</taxon>
        <taxon>Eubacteriales</taxon>
        <taxon>Oscillospiraceae</taxon>
        <taxon>Congzhengia</taxon>
    </lineage>
</organism>
<comment type="caution">
    <text evidence="1">The sequence shown here is derived from an EMBL/GenBank/DDBJ whole genome shotgun (WGS) entry which is preliminary data.</text>
</comment>
<reference evidence="1" key="1">
    <citation type="submission" date="2020-08" db="EMBL/GenBank/DDBJ databases">
        <title>Genome public.</title>
        <authorList>
            <person name="Liu C."/>
            <person name="Sun Q."/>
        </authorList>
    </citation>
    <scope>NUCLEOTIDE SEQUENCE</scope>
    <source>
        <strain evidence="1">H8</strain>
    </source>
</reference>
<accession>A0A926DJK7</accession>
<evidence type="ECO:0000313" key="2">
    <source>
        <dbReference type="Proteomes" id="UP000611762"/>
    </source>
</evidence>